<accession>A0A5C1ATJ7</accession>
<proteinExistence type="predicted"/>
<dbReference type="SUPFAM" id="SSF69318">
    <property type="entry name" value="Integrin alpha N-terminal domain"/>
    <property type="match status" value="1"/>
</dbReference>
<evidence type="ECO:0000313" key="4">
    <source>
        <dbReference type="EMBL" id="QEL20932.1"/>
    </source>
</evidence>
<dbReference type="Gene3D" id="2.60.40.3440">
    <property type="match status" value="5"/>
</dbReference>
<evidence type="ECO:0000256" key="2">
    <source>
        <dbReference type="ARBA" id="ARBA00022737"/>
    </source>
</evidence>
<dbReference type="SMART" id="SM00191">
    <property type="entry name" value="Int_alpha"/>
    <property type="match status" value="10"/>
</dbReference>
<dbReference type="InterPro" id="IPR028994">
    <property type="entry name" value="Integrin_alpha_N"/>
</dbReference>
<dbReference type="RefSeq" id="WP_168219488.1">
    <property type="nucleotide sequence ID" value="NZ_CP042425.1"/>
</dbReference>
<reference evidence="5" key="1">
    <citation type="submission" date="2019-08" db="EMBL/GenBank/DDBJ databases">
        <title>Limnoglobus roseus gen. nov., sp. nov., a novel freshwater planctomycete with a giant genome from the family Gemmataceae.</title>
        <authorList>
            <person name="Kulichevskaya I.S."/>
            <person name="Naumoff D.G."/>
            <person name="Miroshnikov K."/>
            <person name="Ivanova A."/>
            <person name="Philippov D.A."/>
            <person name="Hakobyan A."/>
            <person name="Rijpstra I.C."/>
            <person name="Sinninghe Damste J.S."/>
            <person name="Liesack W."/>
            <person name="Dedysh S.N."/>
        </authorList>
    </citation>
    <scope>NUCLEOTIDE SEQUENCE [LARGE SCALE GENOMIC DNA]</scope>
    <source>
        <strain evidence="5">PX52</strain>
    </source>
</reference>
<dbReference type="Pfam" id="PF14312">
    <property type="entry name" value="FG-GAP_2"/>
    <property type="match status" value="6"/>
</dbReference>
<organism evidence="4 5">
    <name type="scientific">Limnoglobus roseus</name>
    <dbReference type="NCBI Taxonomy" id="2598579"/>
    <lineage>
        <taxon>Bacteria</taxon>
        <taxon>Pseudomonadati</taxon>
        <taxon>Planctomycetota</taxon>
        <taxon>Planctomycetia</taxon>
        <taxon>Gemmatales</taxon>
        <taxon>Gemmataceae</taxon>
        <taxon>Limnoglobus</taxon>
    </lineage>
</organism>
<dbReference type="InterPro" id="IPR015943">
    <property type="entry name" value="WD40/YVTN_repeat-like_dom_sf"/>
</dbReference>
<dbReference type="SUPFAM" id="SSF50998">
    <property type="entry name" value="Quinoprotein alcohol dehydrogenase-like"/>
    <property type="match status" value="1"/>
</dbReference>
<keyword evidence="2" id="KW-0677">Repeat</keyword>
<keyword evidence="1" id="KW-0732">Signal</keyword>
<dbReference type="InterPro" id="IPR018391">
    <property type="entry name" value="PQQ_b-propeller_rpt"/>
</dbReference>
<dbReference type="Pfam" id="PF13517">
    <property type="entry name" value="FG-GAP_3"/>
    <property type="match status" value="1"/>
</dbReference>
<dbReference type="Pfam" id="PF17963">
    <property type="entry name" value="Big_9"/>
    <property type="match status" value="12"/>
</dbReference>
<protein>
    <submittedName>
        <fullName evidence="4">Beta-propeller repeat protein</fullName>
    </submittedName>
</protein>
<dbReference type="Proteomes" id="UP000324974">
    <property type="component" value="Chromosome"/>
</dbReference>
<dbReference type="PANTHER" id="PTHR36220:SF1">
    <property type="entry name" value="GAMMA TUBULIN COMPLEX COMPONENT C-TERMINAL DOMAIN-CONTAINING PROTEIN"/>
    <property type="match status" value="1"/>
</dbReference>
<dbReference type="Gene3D" id="2.130.10.10">
    <property type="entry name" value="YVTN repeat-like/Quinoprotein amine dehydrogenase"/>
    <property type="match status" value="1"/>
</dbReference>
<dbReference type="PROSITE" id="PS51470">
    <property type="entry name" value="FG_GAP"/>
    <property type="match status" value="2"/>
</dbReference>
<gene>
    <name evidence="4" type="ORF">PX52LOC_08056</name>
</gene>
<dbReference type="NCBIfam" id="NF012211">
    <property type="entry name" value="tand_rpt_95"/>
    <property type="match status" value="11"/>
</dbReference>
<dbReference type="EMBL" id="CP042425">
    <property type="protein sequence ID" value="QEL20932.1"/>
    <property type="molecule type" value="Genomic_DNA"/>
</dbReference>
<evidence type="ECO:0000256" key="3">
    <source>
        <dbReference type="ARBA" id="ARBA00023180"/>
    </source>
</evidence>
<dbReference type="SMART" id="SM00564">
    <property type="entry name" value="PQQ"/>
    <property type="match status" value="4"/>
</dbReference>
<dbReference type="Gene3D" id="2.130.10.130">
    <property type="entry name" value="Integrin alpha, N-terminal"/>
    <property type="match status" value="4"/>
</dbReference>
<keyword evidence="5" id="KW-1185">Reference proteome</keyword>
<name>A0A5C1ATJ7_9BACT</name>
<dbReference type="PANTHER" id="PTHR36220">
    <property type="entry name" value="UNNAMED PRODUCT"/>
    <property type="match status" value="1"/>
</dbReference>
<dbReference type="InterPro" id="IPR011047">
    <property type="entry name" value="Quinoprotein_ADH-like_sf"/>
</dbReference>
<evidence type="ECO:0000313" key="5">
    <source>
        <dbReference type="Proteomes" id="UP000324974"/>
    </source>
</evidence>
<dbReference type="KEGG" id="lrs:PX52LOC_08056"/>
<dbReference type="SUPFAM" id="SSF50978">
    <property type="entry name" value="WD40 repeat-like"/>
    <property type="match status" value="1"/>
</dbReference>
<dbReference type="InterPro" id="IPR013517">
    <property type="entry name" value="FG-GAP"/>
</dbReference>
<sequence>MIRRPLLNGKKKFKLRVEPLEDRTTPVAGDVLRTLANPAAAALDQFGVSVAVDGNLVVVGAPFDDPGGVTDAGSVYVFNRTTGSLMATIPNPAPAAGDQFGYSVVVSENRSLLWVGAPFDDPGGVTDSGTVYGFFNLSASVADQFNNPSPAVGDQFGFSLTRDTFSFPSYLGIGAPGDDFGATDAGRAYLAAYSGGNFFYGTASNPEPGAGDRFGESVSLNSGLDLLIGAPYDDPGSVTDAGTAYIYNGNADGIISTLANPSPTAGDRFGFSVSFAANSALAVIGAPLDDPGGVTDAGTAYVFDSFAGGLLQTLNNPSPATGDNFGAFVSAHLGRAVVSAPLDDPAGVTDAGTAYEFDVRTSSLVATLNNPSPTAFDRLGPVAVYQNQAVVAVPLDDPAGQTDAGSVSVYDLNAAPVAVNDKAFVGKNSTTLLGVLVNDSAGGDYQDSLTVTAASTSANGGTVDTYDGTAVRYTTPFNFVGTDTFTYTVKDANGVTATATVTVRVGNPPPLLPAGVLPGVAGASAFQAFGSTVAASGNVMAVANETAGTVGVFDVPSGSLLRTLTPPSSPSNITGMGHTVAIAGNLVAIGQYRQTVGGRSAAGAVYVYDITTGSLVQTLTAPTAVSAGWFGYSVAISGSTVLVGAYEDNQIDGGGLQGTGRVFAFNATTGTLLRTFTDPSPPNRDQAYGSAIAIDGNTVVIGARTTNAAANLALGQAYVYNRSTGALLNTLNKPGLGILPYFGTSVGISGSRIAVGALDQAYLFNASTGAFIAPLSDPVIASGATVYSVDVAIADGRVLLGTIGDDTTGLVRAGGAYLFDATDGSYLRSFLDPTIAANDKLGFSVALATNKALIGEPYDDSFGATDAGLVLVFDTRFPPTPKDDALTVAEDSTATVVNVLGNDVDSAGLPGTLTVTAVTQPASGGAVTLATGVVRFTPAANFNGMTTFTYTVSDGNGTSATATVTVTVSAVNDPPMAAADAVTVGEDGGATVVDVLANDSFAPDVGEALSVTGVTQPASGGAVTLAGGVVRFTPAANFNGMRTFTYTLSDGNGGTAIGTVTVTVTAVNDPPTAGATTATAVEDGFVDVDLRPLASDVETPAAQLTFAVGGAAHGAVQLLADGHTARFTPAANYNGPAAFTYSVTDTGDPAGTAGNARTTGPQTVTVTVTAVNDPPTAGATTATAAEDGFVDVDLQLLASDLETAAAQLTFAVGGATHGAVQLLADGHTARFTPAANYNGPAAFTYSVTDTGDPAGTAGNARTTGPQTVTVTVSAVNDPPTAAADVATVGEDGGATVVDVLANDSFAPDTGEALSMTGVTQPAAGGAVTLAAGVVRFTPAADFNGTATFTYTLSDGNGGTAVGTVTVTVTAVNDAPTASATTATAAEDGFVDVDLRPLASDVETPTALLKFSVSNASNGTVQLLADQHTARFTPAANYNGPASFTYSVSDTGDPAGTAGNALAATAALSVSVSAVNDLPTARADAVTVGEDGGATVVDVLANDSFAPDVGEALSVTGVTQPAAGGAVTLAGGVVRFTPAANFNGTATFTYTLSDGNGGTAVGTVTVTVTAVNDPPTAGVTTVSASEDGFADVDLWPLASDVETPAAQLAFAVGGATNGTVQLLADGHTARFTPATNYNGTATFTYTVTDTGDPAGTLGRELTATATVSVSVPAVNDPPMSGADAITVVEDSGEAIVDVLTNDSFAPDVGEALSVTGVTQPAAGGAVTLAAGVVRFAPAANYNGTATFTYTLSDGNGGTAVGTVTVTVTPANDAPTARDANSNGAADTAVELDLRSLVSDRETAPGDLVFSVRSADHGTVQLLADGHTIRFIPDLGYTGSASFAYSVTDTGAPAGNAADPLTTSKLVTVAVDPQIRATDDTVVVNENGGTVVVDVLGNDSNNPISGGTLTVTAVTAPAGGGVASLQDGEVRFTPDVQFQGTTSFAYTVTNGVGGRATATVTVRVNAVTRATLVGESEFAAGTDVGSGTASLFNADKTPRFTITPFPGFTGGVRTAVADFNRDGVADLVVGTGPGRATRVIVYDGVTQQQLFASDPFEASFTGGVYVTAGDVNGDGVADLAVTPDEGGGPRVDVYNGTDFAKLISFFGIDDPTFRGGARATISDMTGDSVGDLIVVAGFGGGPRVAGFDGTSLTSTPRKVFADFFAFEQALRNGIFVAAGDVNGDGFADLIAGGGPGGGPRVLVFDGKSLKADQYTPLANFFAGDVNSRGGIRVAVKDLDDDARADIIVGSGAGAGSRVTAYLGKNVGAAGTPATALDFDAYDSTAGVFVG</sequence>
<evidence type="ECO:0000256" key="1">
    <source>
        <dbReference type="ARBA" id="ARBA00022729"/>
    </source>
</evidence>
<dbReference type="Gene3D" id="2.60.40.2810">
    <property type="match status" value="6"/>
</dbReference>
<dbReference type="InterPro" id="IPR036322">
    <property type="entry name" value="WD40_repeat_dom_sf"/>
</dbReference>
<dbReference type="InterPro" id="IPR013519">
    <property type="entry name" value="Int_alpha_beta-p"/>
</dbReference>
<keyword evidence="3" id="KW-0325">Glycoprotein</keyword>